<reference evidence="4 5" key="1">
    <citation type="submission" date="2015-10" db="EMBL/GenBank/DDBJ databases">
        <authorList>
            <person name="Gilbert D.G."/>
        </authorList>
    </citation>
    <scope>NUCLEOTIDE SEQUENCE [LARGE SCALE GENOMIC DNA]</scope>
    <source>
        <strain evidence="5">HZ-22</strain>
    </source>
</reference>
<protein>
    <submittedName>
        <fullName evidence="4">LytTR family transcriptional regulator</fullName>
    </submittedName>
</protein>
<sequence length="248" mass="28408">MDNVNVLIVEDTLAESNALKKVLQTNNYNITGVATTFKNALDLFYNNSVDIVILDIFLNGNPDGISFAETISMNPNTSKPFVFLTSSTDRKIFERAKLTQPFSYLMKPFNELEILYALEIAVEKFYAQPDVFLSEEENTIISNEYLFIKKGKSLKKVLVKDIIYIEVEEKYCNIITENEKFVILISLTKILKLLDASCFCRTHRNYIVNTEKITEIIPADNLIILSGDHKATLSETYKDFTKKIRTLK</sequence>
<dbReference type="Pfam" id="PF04397">
    <property type="entry name" value="LytTR"/>
    <property type="match status" value="1"/>
</dbReference>
<dbReference type="GO" id="GO:0003677">
    <property type="term" value="F:DNA binding"/>
    <property type="evidence" value="ECO:0007669"/>
    <property type="project" value="InterPro"/>
</dbReference>
<dbReference type="SUPFAM" id="SSF52172">
    <property type="entry name" value="CheY-like"/>
    <property type="match status" value="1"/>
</dbReference>
<evidence type="ECO:0000259" key="2">
    <source>
        <dbReference type="PROSITE" id="PS50110"/>
    </source>
</evidence>
<dbReference type="SMART" id="SM00448">
    <property type="entry name" value="REC"/>
    <property type="match status" value="1"/>
</dbReference>
<feature type="modified residue" description="4-aspartylphosphate" evidence="1">
    <location>
        <position position="55"/>
    </location>
</feature>
<organism evidence="4 5">
    <name type="scientific">Pseudalgibacter alginicilyticus</name>
    <dbReference type="NCBI Taxonomy" id="1736674"/>
    <lineage>
        <taxon>Bacteria</taxon>
        <taxon>Pseudomonadati</taxon>
        <taxon>Bacteroidota</taxon>
        <taxon>Flavobacteriia</taxon>
        <taxon>Flavobacteriales</taxon>
        <taxon>Flavobacteriaceae</taxon>
        <taxon>Pseudalgibacter</taxon>
    </lineage>
</organism>
<evidence type="ECO:0000259" key="3">
    <source>
        <dbReference type="PROSITE" id="PS50930"/>
    </source>
</evidence>
<dbReference type="STRING" id="1736674.APS56_08230"/>
<dbReference type="PATRIC" id="fig|1736674.3.peg.1683"/>
<accession>A0A0P0D4L3</accession>
<dbReference type="OrthoDB" id="2962330at2"/>
<dbReference type="InterPro" id="IPR001789">
    <property type="entry name" value="Sig_transdc_resp-reg_receiver"/>
</dbReference>
<dbReference type="InterPro" id="IPR046947">
    <property type="entry name" value="LytR-like"/>
</dbReference>
<keyword evidence="5" id="KW-1185">Reference proteome</keyword>
<dbReference type="Proteomes" id="UP000057981">
    <property type="component" value="Chromosome"/>
</dbReference>
<evidence type="ECO:0000256" key="1">
    <source>
        <dbReference type="PROSITE-ProRule" id="PRU00169"/>
    </source>
</evidence>
<feature type="domain" description="HTH LytTR-type" evidence="3">
    <location>
        <begin position="146"/>
        <end position="248"/>
    </location>
</feature>
<dbReference type="PROSITE" id="PS50110">
    <property type="entry name" value="RESPONSE_REGULATORY"/>
    <property type="match status" value="1"/>
</dbReference>
<dbReference type="Gene3D" id="2.40.50.1020">
    <property type="entry name" value="LytTr DNA-binding domain"/>
    <property type="match status" value="1"/>
</dbReference>
<dbReference type="PANTHER" id="PTHR37299">
    <property type="entry name" value="TRANSCRIPTIONAL REGULATOR-RELATED"/>
    <property type="match status" value="1"/>
</dbReference>
<evidence type="ECO:0000313" key="4">
    <source>
        <dbReference type="EMBL" id="ALJ05111.1"/>
    </source>
</evidence>
<gene>
    <name evidence="4" type="ORF">APS56_08230</name>
</gene>
<keyword evidence="1" id="KW-0597">Phosphoprotein</keyword>
<dbReference type="RefSeq" id="WP_054727070.1">
    <property type="nucleotide sequence ID" value="NZ_CP012898.1"/>
</dbReference>
<dbReference type="KEGG" id="ahz:APS56_08230"/>
<evidence type="ECO:0000313" key="5">
    <source>
        <dbReference type="Proteomes" id="UP000057981"/>
    </source>
</evidence>
<proteinExistence type="predicted"/>
<dbReference type="AlphaFoldDB" id="A0A0P0D4L3"/>
<dbReference type="PANTHER" id="PTHR37299:SF1">
    <property type="entry name" value="STAGE 0 SPORULATION PROTEIN A HOMOLOG"/>
    <property type="match status" value="1"/>
</dbReference>
<dbReference type="InterPro" id="IPR007492">
    <property type="entry name" value="LytTR_DNA-bd_dom"/>
</dbReference>
<feature type="domain" description="Response regulatory" evidence="2">
    <location>
        <begin position="5"/>
        <end position="122"/>
    </location>
</feature>
<dbReference type="InterPro" id="IPR011006">
    <property type="entry name" value="CheY-like_superfamily"/>
</dbReference>
<dbReference type="Pfam" id="PF00072">
    <property type="entry name" value="Response_reg"/>
    <property type="match status" value="1"/>
</dbReference>
<dbReference type="PROSITE" id="PS50930">
    <property type="entry name" value="HTH_LYTTR"/>
    <property type="match status" value="1"/>
</dbReference>
<name>A0A0P0D4L3_9FLAO</name>
<dbReference type="EMBL" id="CP012898">
    <property type="protein sequence ID" value="ALJ05111.1"/>
    <property type="molecule type" value="Genomic_DNA"/>
</dbReference>
<dbReference type="SMART" id="SM00850">
    <property type="entry name" value="LytTR"/>
    <property type="match status" value="1"/>
</dbReference>
<dbReference type="Gene3D" id="3.40.50.2300">
    <property type="match status" value="1"/>
</dbReference>
<dbReference type="GO" id="GO:0000156">
    <property type="term" value="F:phosphorelay response regulator activity"/>
    <property type="evidence" value="ECO:0007669"/>
    <property type="project" value="InterPro"/>
</dbReference>